<dbReference type="Pfam" id="PF00400">
    <property type="entry name" value="WD40"/>
    <property type="match status" value="2"/>
</dbReference>
<dbReference type="InterPro" id="IPR052415">
    <property type="entry name" value="Diphthine_MTase"/>
</dbReference>
<evidence type="ECO:0000256" key="8">
    <source>
        <dbReference type="PROSITE-ProRule" id="PRU00221"/>
    </source>
</evidence>
<organism evidence="9 10">
    <name type="scientific">Babesia ovata</name>
    <dbReference type="NCBI Taxonomy" id="189622"/>
    <lineage>
        <taxon>Eukaryota</taxon>
        <taxon>Sar</taxon>
        <taxon>Alveolata</taxon>
        <taxon>Apicomplexa</taxon>
        <taxon>Aconoidasida</taxon>
        <taxon>Piroplasmida</taxon>
        <taxon>Babesiidae</taxon>
        <taxon>Babesia</taxon>
    </lineage>
</organism>
<dbReference type="Proteomes" id="UP000236319">
    <property type="component" value="Unassembled WGS sequence"/>
</dbReference>
<dbReference type="AlphaFoldDB" id="A0A2H6KCX3"/>
<dbReference type="EC" id="3.1.1.97" evidence="6"/>
<dbReference type="PANTHER" id="PTHR46042">
    <property type="entry name" value="DIPHTHINE METHYLTRANSFERASE"/>
    <property type="match status" value="1"/>
</dbReference>
<comment type="caution">
    <text evidence="9">The sequence shown here is derived from an EMBL/GenBank/DDBJ whole genome shotgun (WGS) entry which is preliminary data.</text>
</comment>
<evidence type="ECO:0000256" key="3">
    <source>
        <dbReference type="ARBA" id="ARBA00022737"/>
    </source>
</evidence>
<name>A0A2H6KCX3_9APIC</name>
<evidence type="ECO:0000256" key="7">
    <source>
        <dbReference type="ARBA" id="ARBA00047551"/>
    </source>
</evidence>
<dbReference type="PROSITE" id="PS50082">
    <property type="entry name" value="WD_REPEATS_2"/>
    <property type="match status" value="1"/>
</dbReference>
<sequence length="194" mass="22270">MELWRKNGRDGYFMAQHFFRKAHEVETWISAFQPDNSNVLLTGADDSLIKVFDRRLGTEPLHALKSHSSGVTALQFHENNPHVLFTGSFDRRIMRFDMRNLKSPISAWPIDGAVWYIDFVDSNNLHIAGCYDGALVYVSEDAGEEQPLLPTSCEMKRRFAPDNALIYGATHYELPSGIVYASCNFYEKQILFWQ</sequence>
<gene>
    <name evidence="9" type="ORF">BOVATA_023350</name>
</gene>
<dbReference type="SUPFAM" id="SSF50978">
    <property type="entry name" value="WD40 repeat-like"/>
    <property type="match status" value="1"/>
</dbReference>
<evidence type="ECO:0000256" key="5">
    <source>
        <dbReference type="ARBA" id="ARBA00038092"/>
    </source>
</evidence>
<proteinExistence type="inferred from homology"/>
<keyword evidence="4" id="KW-0378">Hydrolase</keyword>
<dbReference type="OrthoDB" id="273771at2759"/>
<reference evidence="9 10" key="1">
    <citation type="journal article" date="2017" name="BMC Genomics">
        <title>Whole-genome assembly of Babesia ovata and comparative genomics between closely related pathogens.</title>
        <authorList>
            <person name="Yamagishi J."/>
            <person name="Asada M."/>
            <person name="Hakimi H."/>
            <person name="Tanaka T.Q."/>
            <person name="Sugimoto C."/>
            <person name="Kawazu S."/>
        </authorList>
    </citation>
    <scope>NUCLEOTIDE SEQUENCE [LARGE SCALE GENOMIC DNA]</scope>
    <source>
        <strain evidence="9 10">Miyake</strain>
    </source>
</reference>
<comment type="catalytic activity">
    <reaction evidence="7">
        <text>diphthine methyl ester-[translation elongation factor 2] + H2O = diphthine-[translation elongation factor 2] + methanol + H(+)</text>
        <dbReference type="Rhea" id="RHEA:42656"/>
        <dbReference type="Rhea" id="RHEA-COMP:10172"/>
        <dbReference type="Rhea" id="RHEA-COMP:10173"/>
        <dbReference type="ChEBI" id="CHEBI:15377"/>
        <dbReference type="ChEBI" id="CHEBI:15378"/>
        <dbReference type="ChEBI" id="CHEBI:17790"/>
        <dbReference type="ChEBI" id="CHEBI:79005"/>
        <dbReference type="ChEBI" id="CHEBI:82696"/>
        <dbReference type="EC" id="3.1.1.97"/>
    </reaction>
</comment>
<dbReference type="InterPro" id="IPR036322">
    <property type="entry name" value="WD40_repeat_dom_sf"/>
</dbReference>
<dbReference type="GO" id="GO:0017183">
    <property type="term" value="P:protein histidyl modification to diphthamide"/>
    <property type="evidence" value="ECO:0007669"/>
    <property type="project" value="TreeGrafter"/>
</dbReference>
<dbReference type="GeneID" id="39874612"/>
<dbReference type="GO" id="GO:0005737">
    <property type="term" value="C:cytoplasm"/>
    <property type="evidence" value="ECO:0007669"/>
    <property type="project" value="TreeGrafter"/>
</dbReference>
<dbReference type="InterPro" id="IPR001680">
    <property type="entry name" value="WD40_rpt"/>
</dbReference>
<evidence type="ECO:0000313" key="10">
    <source>
        <dbReference type="Proteomes" id="UP000236319"/>
    </source>
</evidence>
<keyword evidence="3" id="KW-0677">Repeat</keyword>
<dbReference type="GO" id="GO:0061685">
    <property type="term" value="F:diphthine methylesterase activity"/>
    <property type="evidence" value="ECO:0007669"/>
    <property type="project" value="UniProtKB-EC"/>
</dbReference>
<protein>
    <recommendedName>
        <fullName evidence="6">methylated diphthine methylhydrolase</fullName>
        <ecNumber evidence="6">3.1.1.97</ecNumber>
    </recommendedName>
</protein>
<comment type="similarity">
    <text evidence="5">Belongs to the DPH7 family.</text>
</comment>
<feature type="repeat" description="WD" evidence="8">
    <location>
        <begin position="64"/>
        <end position="106"/>
    </location>
</feature>
<evidence type="ECO:0000256" key="2">
    <source>
        <dbReference type="ARBA" id="ARBA00022574"/>
    </source>
</evidence>
<comment type="pathway">
    <text evidence="1">Protein modification; peptidyl-diphthamide biosynthesis.</text>
</comment>
<evidence type="ECO:0000256" key="1">
    <source>
        <dbReference type="ARBA" id="ARBA00005156"/>
    </source>
</evidence>
<dbReference type="PANTHER" id="PTHR46042:SF1">
    <property type="entry name" value="DIPHTHINE METHYLTRANSFERASE"/>
    <property type="match status" value="1"/>
</dbReference>
<dbReference type="InterPro" id="IPR015943">
    <property type="entry name" value="WD40/YVTN_repeat-like_dom_sf"/>
</dbReference>
<dbReference type="SMART" id="SM00320">
    <property type="entry name" value="WD40"/>
    <property type="match status" value="2"/>
</dbReference>
<evidence type="ECO:0000256" key="4">
    <source>
        <dbReference type="ARBA" id="ARBA00022801"/>
    </source>
</evidence>
<keyword evidence="2 8" id="KW-0853">WD repeat</keyword>
<accession>A0A2H6KCX3</accession>
<dbReference type="Gene3D" id="2.130.10.10">
    <property type="entry name" value="YVTN repeat-like/Quinoprotein amine dehydrogenase"/>
    <property type="match status" value="1"/>
</dbReference>
<dbReference type="VEuPathDB" id="PiroplasmaDB:BOVATA_023350"/>
<evidence type="ECO:0000256" key="6">
    <source>
        <dbReference type="ARBA" id="ARBA00039131"/>
    </source>
</evidence>
<keyword evidence="10" id="KW-1185">Reference proteome</keyword>
<dbReference type="EMBL" id="BDSA01000002">
    <property type="protein sequence ID" value="GBE60842.1"/>
    <property type="molecule type" value="Genomic_DNA"/>
</dbReference>
<dbReference type="RefSeq" id="XP_028867085.1">
    <property type="nucleotide sequence ID" value="XM_029011252.1"/>
</dbReference>
<evidence type="ECO:0000313" key="9">
    <source>
        <dbReference type="EMBL" id="GBE60842.1"/>
    </source>
</evidence>